<proteinExistence type="inferred from homology"/>
<organism evidence="2 3">
    <name type="scientific">Blastomyces silverae</name>
    <dbReference type="NCBI Taxonomy" id="2060906"/>
    <lineage>
        <taxon>Eukaryota</taxon>
        <taxon>Fungi</taxon>
        <taxon>Dikarya</taxon>
        <taxon>Ascomycota</taxon>
        <taxon>Pezizomycotina</taxon>
        <taxon>Eurotiomycetes</taxon>
        <taxon>Eurotiomycetidae</taxon>
        <taxon>Onygenales</taxon>
        <taxon>Ajellomycetaceae</taxon>
        <taxon>Blastomyces</taxon>
    </lineage>
</organism>
<comment type="similarity">
    <text evidence="1">Belongs to the AIM41 family.</text>
</comment>
<dbReference type="PANTHER" id="PTHR28055">
    <property type="entry name" value="ALTERED INHERITANCE OF MITOCHONDRIA PROTEIN 41, MITOCHONDRIAL"/>
    <property type="match status" value="1"/>
</dbReference>
<accession>A0A0H1B2P7</accession>
<reference evidence="3" key="1">
    <citation type="journal article" date="2015" name="PLoS Genet.">
        <title>The dynamic genome and transcriptome of the human fungal pathogen Blastomyces and close relative Emmonsia.</title>
        <authorList>
            <person name="Munoz J.F."/>
            <person name="Gauthier G.M."/>
            <person name="Desjardins C.A."/>
            <person name="Gallo J.E."/>
            <person name="Holder J."/>
            <person name="Sullivan T.D."/>
            <person name="Marty A.J."/>
            <person name="Carmen J.C."/>
            <person name="Chen Z."/>
            <person name="Ding L."/>
            <person name="Gujja S."/>
            <person name="Magrini V."/>
            <person name="Misas E."/>
            <person name="Mitreva M."/>
            <person name="Priest M."/>
            <person name="Saif S."/>
            <person name="Whiston E.A."/>
            <person name="Young S."/>
            <person name="Zeng Q."/>
            <person name="Goldman W.E."/>
            <person name="Mardis E.R."/>
            <person name="Taylor J.W."/>
            <person name="McEwen J.G."/>
            <person name="Clay O.K."/>
            <person name="Klein B.S."/>
            <person name="Cuomo C.A."/>
        </authorList>
    </citation>
    <scope>NUCLEOTIDE SEQUENCE [LARGE SCALE GENOMIC DNA]</scope>
    <source>
        <strain evidence="3">UAMH 139</strain>
    </source>
</reference>
<dbReference type="Proteomes" id="UP000053573">
    <property type="component" value="Unassembled WGS sequence"/>
</dbReference>
<name>A0A0H1B2P7_9EURO</name>
<dbReference type="GO" id="GO:0016884">
    <property type="term" value="F:carbon-nitrogen ligase activity, with glutamine as amido-N-donor"/>
    <property type="evidence" value="ECO:0007669"/>
    <property type="project" value="UniProtKB-UniRule"/>
</dbReference>
<dbReference type="AlphaFoldDB" id="A0A0H1B2P7"/>
<comment type="caution">
    <text evidence="2">The sequence shown here is derived from an EMBL/GenBank/DDBJ whole genome shotgun (WGS) entry which is preliminary data.</text>
</comment>
<dbReference type="InterPro" id="IPR019004">
    <property type="entry name" value="YqeY/Aim41"/>
</dbReference>
<dbReference type="OrthoDB" id="538640at2759"/>
<evidence type="ECO:0000313" key="2">
    <source>
        <dbReference type="EMBL" id="KLJ05719.1"/>
    </source>
</evidence>
<dbReference type="Pfam" id="PF09424">
    <property type="entry name" value="YqeY"/>
    <property type="match status" value="1"/>
</dbReference>
<dbReference type="EMBL" id="LDEV01003511">
    <property type="protein sequence ID" value="KLJ05719.1"/>
    <property type="molecule type" value="Genomic_DNA"/>
</dbReference>
<keyword evidence="1" id="KW-0496">Mitochondrion</keyword>
<keyword evidence="3" id="KW-1185">Reference proteome</keyword>
<dbReference type="Gene3D" id="1.10.1510.10">
    <property type="entry name" value="Uncharacterised protein YqeY/AIM41 PF09424, N-terminal domain"/>
    <property type="match status" value="1"/>
</dbReference>
<dbReference type="InterPro" id="IPR042184">
    <property type="entry name" value="YqeY/Aim41_N"/>
</dbReference>
<evidence type="ECO:0000256" key="1">
    <source>
        <dbReference type="RuleBase" id="RU365099"/>
    </source>
</evidence>
<dbReference type="SUPFAM" id="SSF89095">
    <property type="entry name" value="GatB/YqeY motif"/>
    <property type="match status" value="1"/>
</dbReference>
<dbReference type="STRING" id="2060906.A0A0H1B2P7"/>
<dbReference type="InterPro" id="IPR003789">
    <property type="entry name" value="Asn/Gln_tRNA_amidoTrase-B-like"/>
</dbReference>
<dbReference type="GO" id="GO:0005739">
    <property type="term" value="C:mitochondrion"/>
    <property type="evidence" value="ECO:0007669"/>
    <property type="project" value="UniProtKB-SubCell"/>
</dbReference>
<evidence type="ECO:0000313" key="3">
    <source>
        <dbReference type="Proteomes" id="UP000053573"/>
    </source>
</evidence>
<dbReference type="PANTHER" id="PTHR28055:SF1">
    <property type="entry name" value="ALTERED INHERITANCE OF MITOCHONDRIA PROTEIN 41, MITOCHONDRIAL"/>
    <property type="match status" value="1"/>
</dbReference>
<protein>
    <recommendedName>
        <fullName evidence="1">Altered inheritance of mitochondria protein 41</fullName>
    </recommendedName>
</protein>
<comment type="subcellular location">
    <subcellularLocation>
        <location evidence="1">Mitochondrion</location>
    </subcellularLocation>
</comment>
<gene>
    <name evidence="1" type="primary">AIM41</name>
    <name evidence="2" type="ORF">EMPG_10809</name>
</gene>
<sequence length="182" mass="19889">MFRLLRPRPQQCLRGVVVRHNSTAAPTAPPLLFKIKSDLKDAMRAKDTARLNVLRAIISETNNAAKTSSPIKTDIQLLKLLNKRTNALLGAKGEYLAADRADLVENANKEIEVLEGYAGMVEMISNEEVRAAVSRTIEDMKKSGKLVVIGTVIKTLVRPGGLLEGKPVHVGEISKIARELIS</sequence>